<accession>A0A9P7NBU9</accession>
<organism evidence="1 2">
    <name type="scientific">Claviceps pusilla</name>
    <dbReference type="NCBI Taxonomy" id="123648"/>
    <lineage>
        <taxon>Eukaryota</taxon>
        <taxon>Fungi</taxon>
        <taxon>Dikarya</taxon>
        <taxon>Ascomycota</taxon>
        <taxon>Pezizomycotina</taxon>
        <taxon>Sordariomycetes</taxon>
        <taxon>Hypocreomycetidae</taxon>
        <taxon>Hypocreales</taxon>
        <taxon>Clavicipitaceae</taxon>
        <taxon>Claviceps</taxon>
    </lineage>
</organism>
<name>A0A9P7NBU9_9HYPO</name>
<dbReference type="PANTHER" id="PTHR36587:SF2">
    <property type="entry name" value="EXPRESSION SITE-ASSOCIATED GENE 3 (ESAG3)-LIKE PROTEIN"/>
    <property type="match status" value="1"/>
</dbReference>
<proteinExistence type="predicted"/>
<reference evidence="1" key="1">
    <citation type="journal article" date="2020" name="bioRxiv">
        <title>Whole genome comparisons of ergot fungi reveals the divergence and evolution of species within the genus Claviceps are the result of varying mechanisms driving genome evolution and host range expansion.</title>
        <authorList>
            <person name="Wyka S.A."/>
            <person name="Mondo S.J."/>
            <person name="Liu M."/>
            <person name="Dettman J."/>
            <person name="Nalam V."/>
            <person name="Broders K.D."/>
        </authorList>
    </citation>
    <scope>NUCLEOTIDE SEQUENCE</scope>
    <source>
        <strain evidence="1">CCC 602</strain>
    </source>
</reference>
<dbReference type="Proteomes" id="UP000748025">
    <property type="component" value="Unassembled WGS sequence"/>
</dbReference>
<dbReference type="CDD" id="cd22997">
    <property type="entry name" value="GT_LH"/>
    <property type="match status" value="1"/>
</dbReference>
<sequence>MAVMATVRRNLVVAACLSLLLIGLLCTGDSFYMERFDITTPLKAIKVSKNGSPSESSPSSDFLSARTSRLHFLIPASHASLQFCYHLASAGANRYPVPTLLAWKGEGDFDAKVSHLAKLRALKRYLDTLNGAGEADDLVLLVDAYDIIHQLPAEVLIERYFEIVSKANTHLAQRMGISVKELAEKGAKQTVFFGPDKVCWPPDDKAARCWAAPASSLGQDPFGPERGGPDDFFTKDPRWLNSGTVIGPVFDLKRVVAAAMDEIAATYDPGFWVPGSDQYYLANIFGRQEYWRNRKFLNNSQVVDDSQNPNRVIPAKLTEEQETELHMAIEYESSLFQTKAGNELFTGYLQYNLKDQTANVNIDLFEKGESFRPYPIRMPDNVRDALLKLFNSVSDAHPGASTKTWIQLAHLGTNFVTKHIYSIWHCTGGKEAIDYEYTKMWFHPFVKSLLQETVKAWRRNDPISTKLIDGRRWIPYRSYPGIEVSDDEYGGAWSDGTDQTFLTWKEMCGHDEGTLFWGQQATGL</sequence>
<dbReference type="EMBL" id="SRPW01000913">
    <property type="protein sequence ID" value="KAG6011260.1"/>
    <property type="molecule type" value="Genomic_DNA"/>
</dbReference>
<protein>
    <submittedName>
        <fullName evidence="1">Uncharacterized protein</fullName>
    </submittedName>
</protein>
<evidence type="ECO:0000313" key="1">
    <source>
        <dbReference type="EMBL" id="KAG6011260.1"/>
    </source>
</evidence>
<keyword evidence="2" id="KW-1185">Reference proteome</keyword>
<gene>
    <name evidence="1" type="ORF">E4U43_008450</name>
</gene>
<evidence type="ECO:0000313" key="2">
    <source>
        <dbReference type="Proteomes" id="UP000748025"/>
    </source>
</evidence>
<comment type="caution">
    <text evidence="1">The sequence shown here is derived from an EMBL/GenBank/DDBJ whole genome shotgun (WGS) entry which is preliminary data.</text>
</comment>
<dbReference type="OrthoDB" id="422736at2759"/>
<dbReference type="PANTHER" id="PTHR36587">
    <property type="entry name" value="EXPRESSION SITE-ASSOCIATED GENE 3 (ESAG3)-LIKE PROTEIN"/>
    <property type="match status" value="1"/>
</dbReference>
<dbReference type="AlphaFoldDB" id="A0A9P7NBU9"/>